<dbReference type="Proteomes" id="UP001642464">
    <property type="component" value="Unassembled WGS sequence"/>
</dbReference>
<dbReference type="PANTHER" id="PTHR42923">
    <property type="entry name" value="PROTOPORPHYRINOGEN OXIDASE"/>
    <property type="match status" value="1"/>
</dbReference>
<evidence type="ECO:0000313" key="1">
    <source>
        <dbReference type="EMBL" id="CAK9054156.1"/>
    </source>
</evidence>
<sequence length="376" mass="42005">MVGLLVATIDCLGSDDESVREQYDRMTAHELFIRFKLSKRLVDDFIRPTLLVGLFKPPEELSALVVMELLYYYALAHQDSFDVRWIKNGTVADSLILPLSQMLEKDYGLTVLGGCRVGEISLEKSYNDKLSVQTLKYTKDGKEYEIGNIDGVVLALGCKGMQSVVNASPDLARLPVFSKVLATFPLFERIPLVDRASMVGLLVATIDCLGSDDESVREQYDRMTAHELFIRFKLSKRLVDDFIRPTLLVGLFKPPEELSALVVMELLYYYALAHQDSFDVRWIKNGTVADSLILPLSQMLEKDYGLTVLGGCRVGEISLEKSYNDKLSVQTLKYTKDGKEYEIGNIDGVVLALGCKGMQSVVNASPDLARLPVFSK</sequence>
<reference evidence="1 2" key="1">
    <citation type="submission" date="2024-02" db="EMBL/GenBank/DDBJ databases">
        <authorList>
            <person name="Chen Y."/>
            <person name="Shah S."/>
            <person name="Dougan E. K."/>
            <person name="Thang M."/>
            <person name="Chan C."/>
        </authorList>
    </citation>
    <scope>NUCLEOTIDE SEQUENCE [LARGE SCALE GENOMIC DNA]</scope>
</reference>
<feature type="non-terminal residue" evidence="1">
    <location>
        <position position="376"/>
    </location>
</feature>
<organism evidence="1 2">
    <name type="scientific">Durusdinium trenchii</name>
    <dbReference type="NCBI Taxonomy" id="1381693"/>
    <lineage>
        <taxon>Eukaryota</taxon>
        <taxon>Sar</taxon>
        <taxon>Alveolata</taxon>
        <taxon>Dinophyceae</taxon>
        <taxon>Suessiales</taxon>
        <taxon>Symbiodiniaceae</taxon>
        <taxon>Durusdinium</taxon>
    </lineage>
</organism>
<accession>A0ABP0MS67</accession>
<dbReference type="InterPro" id="IPR050464">
    <property type="entry name" value="Zeta_carotene_desat/Oxidored"/>
</dbReference>
<protein>
    <submittedName>
        <fullName evidence="1">Uncharacterized protein</fullName>
    </submittedName>
</protein>
<dbReference type="EMBL" id="CAXAMM010023778">
    <property type="protein sequence ID" value="CAK9054156.1"/>
    <property type="molecule type" value="Genomic_DNA"/>
</dbReference>
<proteinExistence type="predicted"/>
<comment type="caution">
    <text evidence="1">The sequence shown here is derived from an EMBL/GenBank/DDBJ whole genome shotgun (WGS) entry which is preliminary data.</text>
</comment>
<keyword evidence="2" id="KW-1185">Reference proteome</keyword>
<dbReference type="PANTHER" id="PTHR42923:SF46">
    <property type="entry name" value="AMINE OXIDASE"/>
    <property type="match status" value="1"/>
</dbReference>
<name>A0ABP0MS67_9DINO</name>
<gene>
    <name evidence="1" type="ORF">SCF082_LOCUS29421</name>
</gene>
<evidence type="ECO:0000313" key="2">
    <source>
        <dbReference type="Proteomes" id="UP001642464"/>
    </source>
</evidence>